<dbReference type="InterPro" id="IPR036390">
    <property type="entry name" value="WH_DNA-bd_sf"/>
</dbReference>
<dbReference type="GO" id="GO:0045892">
    <property type="term" value="P:negative regulation of DNA-templated transcription"/>
    <property type="evidence" value="ECO:0007669"/>
    <property type="project" value="InterPro"/>
</dbReference>
<evidence type="ECO:0008006" key="7">
    <source>
        <dbReference type="Google" id="ProtNLM"/>
    </source>
</evidence>
<organism evidence="5 6">
    <name type="scientific">Candidatus Collierbacteria bacterium RIFOXYD1_FULL_40_9</name>
    <dbReference type="NCBI Taxonomy" id="1817731"/>
    <lineage>
        <taxon>Bacteria</taxon>
        <taxon>Candidatus Collieribacteriota</taxon>
    </lineage>
</organism>
<dbReference type="Proteomes" id="UP000179237">
    <property type="component" value="Unassembled WGS sequence"/>
</dbReference>
<comment type="similarity">
    <text evidence="1">Belongs to the BlaI transcriptional regulatory family.</text>
</comment>
<dbReference type="Pfam" id="PF03965">
    <property type="entry name" value="Penicillinase_R"/>
    <property type="match status" value="1"/>
</dbReference>
<keyword evidence="3" id="KW-0238">DNA-binding</keyword>
<dbReference type="SUPFAM" id="SSF46785">
    <property type="entry name" value="Winged helix' DNA-binding domain"/>
    <property type="match status" value="1"/>
</dbReference>
<evidence type="ECO:0000256" key="3">
    <source>
        <dbReference type="ARBA" id="ARBA00023125"/>
    </source>
</evidence>
<gene>
    <name evidence="5" type="ORF">A2572_04475</name>
</gene>
<proteinExistence type="inferred from homology"/>
<accession>A0A1F5FPM0</accession>
<comment type="caution">
    <text evidence="5">The sequence shown here is derived from an EMBL/GenBank/DDBJ whole genome shotgun (WGS) entry which is preliminary data.</text>
</comment>
<dbReference type="InterPro" id="IPR005650">
    <property type="entry name" value="BlaI_family"/>
</dbReference>
<dbReference type="InterPro" id="IPR036388">
    <property type="entry name" value="WH-like_DNA-bd_sf"/>
</dbReference>
<evidence type="ECO:0000256" key="2">
    <source>
        <dbReference type="ARBA" id="ARBA00023015"/>
    </source>
</evidence>
<dbReference type="PIRSF" id="PIRSF019455">
    <property type="entry name" value="CopR_AtkY"/>
    <property type="match status" value="1"/>
</dbReference>
<evidence type="ECO:0000256" key="4">
    <source>
        <dbReference type="ARBA" id="ARBA00023163"/>
    </source>
</evidence>
<keyword evidence="2" id="KW-0805">Transcription regulation</keyword>
<dbReference type="GO" id="GO:0003677">
    <property type="term" value="F:DNA binding"/>
    <property type="evidence" value="ECO:0007669"/>
    <property type="project" value="UniProtKB-KW"/>
</dbReference>
<name>A0A1F5FPM0_9BACT</name>
<dbReference type="Gene3D" id="1.10.10.10">
    <property type="entry name" value="Winged helix-like DNA-binding domain superfamily/Winged helix DNA-binding domain"/>
    <property type="match status" value="1"/>
</dbReference>
<evidence type="ECO:0000313" key="5">
    <source>
        <dbReference type="EMBL" id="OGD81605.1"/>
    </source>
</evidence>
<reference evidence="5 6" key="1">
    <citation type="journal article" date="2016" name="Nat. Commun.">
        <title>Thousands of microbial genomes shed light on interconnected biogeochemical processes in an aquifer system.</title>
        <authorList>
            <person name="Anantharaman K."/>
            <person name="Brown C.T."/>
            <person name="Hug L.A."/>
            <person name="Sharon I."/>
            <person name="Castelle C.J."/>
            <person name="Probst A.J."/>
            <person name="Thomas B.C."/>
            <person name="Singh A."/>
            <person name="Wilkins M.J."/>
            <person name="Karaoz U."/>
            <person name="Brodie E.L."/>
            <person name="Williams K.H."/>
            <person name="Hubbard S.S."/>
            <person name="Banfield J.F."/>
        </authorList>
    </citation>
    <scope>NUCLEOTIDE SEQUENCE [LARGE SCALE GENOMIC DNA]</scope>
</reference>
<dbReference type="AlphaFoldDB" id="A0A1F5FPM0"/>
<keyword evidence="4" id="KW-0804">Transcription</keyword>
<protein>
    <recommendedName>
        <fullName evidence="7">CopY family transcriptional regulator</fullName>
    </recommendedName>
</protein>
<evidence type="ECO:0000313" key="6">
    <source>
        <dbReference type="Proteomes" id="UP000179237"/>
    </source>
</evidence>
<sequence>MIERKLSPLEQEVMVVVWKLKKCHARDVVKKFEKVKPLAYTTVATLLDRLYKKGMVKRKSEGNVFVFSPKSSSEEYSKKIAKSFFNNFFDSFGESAIVSFAESVESLPKEKKEDLLKLLGTHESK</sequence>
<dbReference type="EMBL" id="MFAQ01000041">
    <property type="protein sequence ID" value="OGD81605.1"/>
    <property type="molecule type" value="Genomic_DNA"/>
</dbReference>
<evidence type="ECO:0000256" key="1">
    <source>
        <dbReference type="ARBA" id="ARBA00011046"/>
    </source>
</evidence>